<protein>
    <submittedName>
        <fullName evidence="1">Uncharacterized protein</fullName>
    </submittedName>
</protein>
<dbReference type="Proteomes" id="UP000886520">
    <property type="component" value="Chromosome 1"/>
</dbReference>
<dbReference type="EMBL" id="JABFUD020000001">
    <property type="protein sequence ID" value="KAI5084190.1"/>
    <property type="molecule type" value="Genomic_DNA"/>
</dbReference>
<evidence type="ECO:0000313" key="1">
    <source>
        <dbReference type="EMBL" id="KAI5084190.1"/>
    </source>
</evidence>
<sequence>MGRCRRFKKRSPLCRGRVSSIERALDAETLRETIGMALYDRVMQWNDSGAAEALQVAEQRRKAKEIKRPCWVPKLNDELYIGTVDWNTKESGEACSMPKSAVAFADETFGERCSTLMPSLPRESEQRKESCPALGLYDSPISAIRVSGFVEYEQAVLEGSIDTPLMVEAVLEHCADGLRLLVGGWPVEPSGWDEVNSQCADGPCIVEAVLEDFGDGQRLLVGGWPIQPSWDELDTNWSQLGWDGHSVKVPTCAKEPKCWDPHIDRFSKGHINCFSGQQLGWQGSWYPGNASNSLHQRPHFMTAF</sequence>
<name>A0A9D4ZT04_ADICA</name>
<gene>
    <name evidence="1" type="ORF">GOP47_0000359</name>
</gene>
<dbReference type="AlphaFoldDB" id="A0A9D4ZT04"/>
<keyword evidence="2" id="KW-1185">Reference proteome</keyword>
<reference evidence="1" key="1">
    <citation type="submission" date="2021-01" db="EMBL/GenBank/DDBJ databases">
        <title>Adiantum capillus-veneris genome.</title>
        <authorList>
            <person name="Fang Y."/>
            <person name="Liao Q."/>
        </authorList>
    </citation>
    <scope>NUCLEOTIDE SEQUENCE</scope>
    <source>
        <strain evidence="1">H3</strain>
        <tissue evidence="1">Leaf</tissue>
    </source>
</reference>
<evidence type="ECO:0000313" key="2">
    <source>
        <dbReference type="Proteomes" id="UP000886520"/>
    </source>
</evidence>
<proteinExistence type="predicted"/>
<dbReference type="OrthoDB" id="1899291at2759"/>
<comment type="caution">
    <text evidence="1">The sequence shown here is derived from an EMBL/GenBank/DDBJ whole genome shotgun (WGS) entry which is preliminary data.</text>
</comment>
<organism evidence="1 2">
    <name type="scientific">Adiantum capillus-veneris</name>
    <name type="common">Maidenhair fern</name>
    <dbReference type="NCBI Taxonomy" id="13818"/>
    <lineage>
        <taxon>Eukaryota</taxon>
        <taxon>Viridiplantae</taxon>
        <taxon>Streptophyta</taxon>
        <taxon>Embryophyta</taxon>
        <taxon>Tracheophyta</taxon>
        <taxon>Polypodiopsida</taxon>
        <taxon>Polypodiidae</taxon>
        <taxon>Polypodiales</taxon>
        <taxon>Pteridineae</taxon>
        <taxon>Pteridaceae</taxon>
        <taxon>Vittarioideae</taxon>
        <taxon>Adiantum</taxon>
    </lineage>
</organism>
<accession>A0A9D4ZT04</accession>